<gene>
    <name evidence="1" type="ORF">STAS_12792</name>
</gene>
<evidence type="ECO:0000313" key="1">
    <source>
        <dbReference type="EMBL" id="GER36450.1"/>
    </source>
</evidence>
<dbReference type="EMBL" id="BKCP01005183">
    <property type="protein sequence ID" value="GER36450.1"/>
    <property type="molecule type" value="Genomic_DNA"/>
</dbReference>
<keyword evidence="1" id="KW-0436">Ligase</keyword>
<comment type="caution">
    <text evidence="1">The sequence shown here is derived from an EMBL/GenBank/DDBJ whole genome shotgun (WGS) entry which is preliminary data.</text>
</comment>
<keyword evidence="2" id="KW-1185">Reference proteome</keyword>
<reference evidence="2" key="1">
    <citation type="journal article" date="2019" name="Curr. Biol.">
        <title>Genome Sequence of Striga asiatica Provides Insight into the Evolution of Plant Parasitism.</title>
        <authorList>
            <person name="Yoshida S."/>
            <person name="Kim S."/>
            <person name="Wafula E.K."/>
            <person name="Tanskanen J."/>
            <person name="Kim Y.M."/>
            <person name="Honaas L."/>
            <person name="Yang Z."/>
            <person name="Spallek T."/>
            <person name="Conn C.E."/>
            <person name="Ichihashi Y."/>
            <person name="Cheong K."/>
            <person name="Cui S."/>
            <person name="Der J.P."/>
            <person name="Gundlach H."/>
            <person name="Jiao Y."/>
            <person name="Hori C."/>
            <person name="Ishida J.K."/>
            <person name="Kasahara H."/>
            <person name="Kiba T."/>
            <person name="Kim M.S."/>
            <person name="Koo N."/>
            <person name="Laohavisit A."/>
            <person name="Lee Y.H."/>
            <person name="Lumba S."/>
            <person name="McCourt P."/>
            <person name="Mortimer J.C."/>
            <person name="Mutuku J.M."/>
            <person name="Nomura T."/>
            <person name="Sasaki-Sekimoto Y."/>
            <person name="Seto Y."/>
            <person name="Wang Y."/>
            <person name="Wakatake T."/>
            <person name="Sakakibara H."/>
            <person name="Demura T."/>
            <person name="Yamaguchi S."/>
            <person name="Yoneyama K."/>
            <person name="Manabe R.I."/>
            <person name="Nelson D.C."/>
            <person name="Schulman A.H."/>
            <person name="Timko M.P."/>
            <person name="dePamphilis C.W."/>
            <person name="Choi D."/>
            <person name="Shirasu K."/>
        </authorList>
    </citation>
    <scope>NUCLEOTIDE SEQUENCE [LARGE SCALE GENOMIC DNA]</scope>
    <source>
        <strain evidence="2">cv. UVA1</strain>
    </source>
</reference>
<dbReference type="GO" id="GO:0016874">
    <property type="term" value="F:ligase activity"/>
    <property type="evidence" value="ECO:0007669"/>
    <property type="project" value="UniProtKB-KW"/>
</dbReference>
<dbReference type="Proteomes" id="UP000325081">
    <property type="component" value="Unassembled WGS sequence"/>
</dbReference>
<sequence>MDGKLAVERRRLWHSERAEVAAVLWNGQRWAEMAELGRFDLNSESAEMVGVSDGRRYGGDRRQWAALRREFLGGWLLADWLPRHIGGLRRHRTAVLLRSESPAISAP</sequence>
<organism evidence="1 2">
    <name type="scientific">Striga asiatica</name>
    <name type="common">Asiatic witchweed</name>
    <name type="synonym">Buchnera asiatica</name>
    <dbReference type="NCBI Taxonomy" id="4170"/>
    <lineage>
        <taxon>Eukaryota</taxon>
        <taxon>Viridiplantae</taxon>
        <taxon>Streptophyta</taxon>
        <taxon>Embryophyta</taxon>
        <taxon>Tracheophyta</taxon>
        <taxon>Spermatophyta</taxon>
        <taxon>Magnoliopsida</taxon>
        <taxon>eudicotyledons</taxon>
        <taxon>Gunneridae</taxon>
        <taxon>Pentapetalae</taxon>
        <taxon>asterids</taxon>
        <taxon>lamiids</taxon>
        <taxon>Lamiales</taxon>
        <taxon>Orobanchaceae</taxon>
        <taxon>Buchnereae</taxon>
        <taxon>Striga</taxon>
    </lineage>
</organism>
<evidence type="ECO:0000313" key="2">
    <source>
        <dbReference type="Proteomes" id="UP000325081"/>
    </source>
</evidence>
<accession>A0A5A7PUD0</accession>
<protein>
    <submittedName>
        <fullName evidence="1">Ubiquitin protein ligase 6</fullName>
    </submittedName>
</protein>
<name>A0A5A7PUD0_STRAF</name>
<proteinExistence type="predicted"/>
<dbReference type="AlphaFoldDB" id="A0A5A7PUD0"/>